<evidence type="ECO:0000313" key="1">
    <source>
        <dbReference type="EMBL" id="KAH3740453.1"/>
    </source>
</evidence>
<protein>
    <submittedName>
        <fullName evidence="1">Uncharacterized protein</fullName>
    </submittedName>
</protein>
<proteinExistence type="predicted"/>
<comment type="caution">
    <text evidence="1">The sequence shown here is derived from an EMBL/GenBank/DDBJ whole genome shotgun (WGS) entry which is preliminary data.</text>
</comment>
<organism evidence="1 2">
    <name type="scientific">Dreissena polymorpha</name>
    <name type="common">Zebra mussel</name>
    <name type="synonym">Mytilus polymorpha</name>
    <dbReference type="NCBI Taxonomy" id="45954"/>
    <lineage>
        <taxon>Eukaryota</taxon>
        <taxon>Metazoa</taxon>
        <taxon>Spiralia</taxon>
        <taxon>Lophotrochozoa</taxon>
        <taxon>Mollusca</taxon>
        <taxon>Bivalvia</taxon>
        <taxon>Autobranchia</taxon>
        <taxon>Heteroconchia</taxon>
        <taxon>Euheterodonta</taxon>
        <taxon>Imparidentia</taxon>
        <taxon>Neoheterodontei</taxon>
        <taxon>Myida</taxon>
        <taxon>Dreissenoidea</taxon>
        <taxon>Dreissenidae</taxon>
        <taxon>Dreissena</taxon>
    </lineage>
</organism>
<reference evidence="1" key="2">
    <citation type="submission" date="2020-11" db="EMBL/GenBank/DDBJ databases">
        <authorList>
            <person name="McCartney M.A."/>
            <person name="Auch B."/>
            <person name="Kono T."/>
            <person name="Mallez S."/>
            <person name="Becker A."/>
            <person name="Gohl D.M."/>
            <person name="Silverstein K.A.T."/>
            <person name="Koren S."/>
            <person name="Bechman K.B."/>
            <person name="Herman A."/>
            <person name="Abrahante J.E."/>
            <person name="Garbe J."/>
        </authorList>
    </citation>
    <scope>NUCLEOTIDE SEQUENCE</scope>
    <source>
        <strain evidence="1">Duluth1</strain>
        <tissue evidence="1">Whole animal</tissue>
    </source>
</reference>
<reference evidence="1" key="1">
    <citation type="journal article" date="2019" name="bioRxiv">
        <title>The Genome of the Zebra Mussel, Dreissena polymorpha: A Resource for Invasive Species Research.</title>
        <authorList>
            <person name="McCartney M.A."/>
            <person name="Auch B."/>
            <person name="Kono T."/>
            <person name="Mallez S."/>
            <person name="Zhang Y."/>
            <person name="Obille A."/>
            <person name="Becker A."/>
            <person name="Abrahante J.E."/>
            <person name="Garbe J."/>
            <person name="Badalamenti J.P."/>
            <person name="Herman A."/>
            <person name="Mangelson H."/>
            <person name="Liachko I."/>
            <person name="Sullivan S."/>
            <person name="Sone E.D."/>
            <person name="Koren S."/>
            <person name="Silverstein K.A.T."/>
            <person name="Beckman K.B."/>
            <person name="Gohl D.M."/>
        </authorList>
    </citation>
    <scope>NUCLEOTIDE SEQUENCE</scope>
    <source>
        <strain evidence="1">Duluth1</strain>
        <tissue evidence="1">Whole animal</tissue>
    </source>
</reference>
<dbReference type="EMBL" id="JAIWYP010000011">
    <property type="protein sequence ID" value="KAH3740453.1"/>
    <property type="molecule type" value="Genomic_DNA"/>
</dbReference>
<sequence length="95" mass="11091">MENERSQAQSQDSERAVAERNFHNKNCFKLGQICGFYRDSCFARDTEYGSNVPLCCIRLSGGGNFLLSDRYGYCVPSYAYYTCDEMQKMYNLWQF</sequence>
<name>A0A9D4I187_DREPO</name>
<accession>A0A9D4I187</accession>
<keyword evidence="2" id="KW-1185">Reference proteome</keyword>
<gene>
    <name evidence="1" type="ORF">DPMN_047159</name>
</gene>
<dbReference type="AlphaFoldDB" id="A0A9D4I187"/>
<dbReference type="Proteomes" id="UP000828390">
    <property type="component" value="Unassembled WGS sequence"/>
</dbReference>
<evidence type="ECO:0000313" key="2">
    <source>
        <dbReference type="Proteomes" id="UP000828390"/>
    </source>
</evidence>